<dbReference type="AlphaFoldDB" id="S8C2H3"/>
<organism evidence="2 3">
    <name type="scientific">Genlisea aurea</name>
    <dbReference type="NCBI Taxonomy" id="192259"/>
    <lineage>
        <taxon>Eukaryota</taxon>
        <taxon>Viridiplantae</taxon>
        <taxon>Streptophyta</taxon>
        <taxon>Embryophyta</taxon>
        <taxon>Tracheophyta</taxon>
        <taxon>Spermatophyta</taxon>
        <taxon>Magnoliopsida</taxon>
        <taxon>eudicotyledons</taxon>
        <taxon>Gunneridae</taxon>
        <taxon>Pentapetalae</taxon>
        <taxon>asterids</taxon>
        <taxon>lamiids</taxon>
        <taxon>Lamiales</taxon>
        <taxon>Lentibulariaceae</taxon>
        <taxon>Genlisea</taxon>
    </lineage>
</organism>
<name>S8C2H3_9LAMI</name>
<accession>S8C2H3</accession>
<feature type="domain" description="Probable ubiquitin-like-specific protease 2A/B PH" evidence="1">
    <location>
        <begin position="121"/>
        <end position="229"/>
    </location>
</feature>
<protein>
    <recommendedName>
        <fullName evidence="1">Probable ubiquitin-like-specific protease 2A/B PH domain-containing protein</fullName>
    </recommendedName>
</protein>
<dbReference type="PANTHER" id="PTHR47764">
    <property type="entry name" value="UBIQUITIN-LIKE-SPECIFIC PROTEASE 2B-RELATED"/>
    <property type="match status" value="1"/>
</dbReference>
<evidence type="ECO:0000313" key="3">
    <source>
        <dbReference type="Proteomes" id="UP000015453"/>
    </source>
</evidence>
<sequence length="235" mass="26195">MEILESKDDCGSEATTGNVNSGSEFLHVARAGSILHNNGGRTLEDSLYAGTECSSDAAARFDPIETDEFDKDRSARLAYDNDVSIRERSLSFILGNNAFCDGPSSDDCANRLILGDEREGVTFYPDYIDHHGTHYLESVVIFSRSCVEVRNKTAYATRGTFHIVLEIDDIVRIESHWSARVGTVDVYFIPKDSESNATGMHELKFPVVDCNWYEKLEAIESLDSKYRALLCVALE</sequence>
<dbReference type="InterPro" id="IPR057375">
    <property type="entry name" value="ULP2A/B_PH"/>
</dbReference>
<comment type="caution">
    <text evidence="2">The sequence shown here is derived from an EMBL/GenBank/DDBJ whole genome shotgun (WGS) entry which is preliminary data.</text>
</comment>
<dbReference type="EMBL" id="AUSU01007262">
    <property type="protein sequence ID" value="EPS60849.1"/>
    <property type="molecule type" value="Genomic_DNA"/>
</dbReference>
<dbReference type="Pfam" id="PF25352">
    <property type="entry name" value="PH_ULP"/>
    <property type="match status" value="1"/>
</dbReference>
<proteinExistence type="predicted"/>
<dbReference type="Proteomes" id="UP000015453">
    <property type="component" value="Unassembled WGS sequence"/>
</dbReference>
<dbReference type="PANTHER" id="PTHR47764:SF4">
    <property type="entry name" value="UBIQUITIN-LIKE-SPECIFIC PROTEASE 2B ISOFORM X1-RELATED"/>
    <property type="match status" value="1"/>
</dbReference>
<gene>
    <name evidence="2" type="ORF">M569_13952</name>
</gene>
<keyword evidence="3" id="KW-1185">Reference proteome</keyword>
<reference evidence="2 3" key="1">
    <citation type="journal article" date="2013" name="BMC Genomics">
        <title>The miniature genome of a carnivorous plant Genlisea aurea contains a low number of genes and short non-coding sequences.</title>
        <authorList>
            <person name="Leushkin E.V."/>
            <person name="Sutormin R.A."/>
            <person name="Nabieva E.R."/>
            <person name="Penin A.A."/>
            <person name="Kondrashov A.S."/>
            <person name="Logacheva M.D."/>
        </authorList>
    </citation>
    <scope>NUCLEOTIDE SEQUENCE [LARGE SCALE GENOMIC DNA]</scope>
</reference>
<evidence type="ECO:0000313" key="2">
    <source>
        <dbReference type="EMBL" id="EPS60849.1"/>
    </source>
</evidence>
<evidence type="ECO:0000259" key="1">
    <source>
        <dbReference type="Pfam" id="PF25352"/>
    </source>
</evidence>